<dbReference type="AlphaFoldDB" id="A0A4Z2I511"/>
<accession>A0A4Z2I511</accession>
<reference evidence="1 2" key="1">
    <citation type="submission" date="2019-03" db="EMBL/GenBank/DDBJ databases">
        <title>First draft genome of Liparis tanakae, snailfish: a comprehensive survey of snailfish specific genes.</title>
        <authorList>
            <person name="Kim W."/>
            <person name="Song I."/>
            <person name="Jeong J.-H."/>
            <person name="Kim D."/>
            <person name="Kim S."/>
            <person name="Ryu S."/>
            <person name="Song J.Y."/>
            <person name="Lee S.K."/>
        </authorList>
    </citation>
    <scope>NUCLEOTIDE SEQUENCE [LARGE SCALE GENOMIC DNA]</scope>
    <source>
        <tissue evidence="1">Muscle</tissue>
    </source>
</reference>
<dbReference type="EMBL" id="SRLO01000132">
    <property type="protein sequence ID" value="TNN72861.1"/>
    <property type="molecule type" value="Genomic_DNA"/>
</dbReference>
<evidence type="ECO:0000313" key="1">
    <source>
        <dbReference type="EMBL" id="TNN72861.1"/>
    </source>
</evidence>
<evidence type="ECO:0000313" key="2">
    <source>
        <dbReference type="Proteomes" id="UP000314294"/>
    </source>
</evidence>
<organism evidence="1 2">
    <name type="scientific">Liparis tanakae</name>
    <name type="common">Tanaka's snailfish</name>
    <dbReference type="NCBI Taxonomy" id="230148"/>
    <lineage>
        <taxon>Eukaryota</taxon>
        <taxon>Metazoa</taxon>
        <taxon>Chordata</taxon>
        <taxon>Craniata</taxon>
        <taxon>Vertebrata</taxon>
        <taxon>Euteleostomi</taxon>
        <taxon>Actinopterygii</taxon>
        <taxon>Neopterygii</taxon>
        <taxon>Teleostei</taxon>
        <taxon>Neoteleostei</taxon>
        <taxon>Acanthomorphata</taxon>
        <taxon>Eupercaria</taxon>
        <taxon>Perciformes</taxon>
        <taxon>Cottioidei</taxon>
        <taxon>Cottales</taxon>
        <taxon>Liparidae</taxon>
        <taxon>Liparis</taxon>
    </lineage>
</organism>
<gene>
    <name evidence="1" type="ORF">EYF80_016972</name>
</gene>
<keyword evidence="2" id="KW-1185">Reference proteome</keyword>
<name>A0A4Z2I511_9TELE</name>
<dbReference type="Proteomes" id="UP000314294">
    <property type="component" value="Unassembled WGS sequence"/>
</dbReference>
<protein>
    <submittedName>
        <fullName evidence="1">Uncharacterized protein</fullName>
    </submittedName>
</protein>
<proteinExistence type="predicted"/>
<sequence>MRPLNLCERGPRHERRAVVPTDGHQRALLHHPACWPDFFDLSVSNTWMQVSPQSFEATSIKQT</sequence>
<comment type="caution">
    <text evidence="1">The sequence shown here is derived from an EMBL/GenBank/DDBJ whole genome shotgun (WGS) entry which is preliminary data.</text>
</comment>